<evidence type="ECO:0000313" key="1">
    <source>
        <dbReference type="EMBL" id="KJX99252.1"/>
    </source>
</evidence>
<reference evidence="1 2" key="1">
    <citation type="submission" date="2015-03" db="EMBL/GenBank/DDBJ databases">
        <title>RNA-seq based gene annotation and comparative genomics of four Zymoseptoria species reveal species-specific pathogenicity related genes and transposable element activity.</title>
        <authorList>
            <person name="Grandaubert J."/>
            <person name="Bhattacharyya A."/>
            <person name="Stukenbrock E.H."/>
        </authorList>
    </citation>
    <scope>NUCLEOTIDE SEQUENCE [LARGE SCALE GENOMIC DNA]</scope>
    <source>
        <strain evidence="1 2">Zb18110</strain>
    </source>
</reference>
<gene>
    <name evidence="1" type="ORF">TI39_contig367g00017</name>
</gene>
<proteinExistence type="predicted"/>
<comment type="caution">
    <text evidence="1">The sequence shown here is derived from an EMBL/GenBank/DDBJ whole genome shotgun (WGS) entry which is preliminary data.</text>
</comment>
<dbReference type="AlphaFoldDB" id="A0A0F4GQC1"/>
<keyword evidence="2" id="KW-1185">Reference proteome</keyword>
<dbReference type="EMBL" id="LAFY01000359">
    <property type="protein sequence ID" value="KJX99252.1"/>
    <property type="molecule type" value="Genomic_DNA"/>
</dbReference>
<dbReference type="Proteomes" id="UP000033647">
    <property type="component" value="Unassembled WGS sequence"/>
</dbReference>
<sequence length="299" mass="33997">MAWKGIDGVNPINRPHVLTVAYRVELATQLPELRRLTVKGWRRDRLLNDPQPIGKGTSSVQILTFLQSNVAPEPLVAAVQTCKALKEFHYLVRAAKYHSYTTWDREWTDPLVIYHALAHHCDTLQSITIINLANNGEVWLIELEIDAHLLLDSVGLFGLPAKLETLTVHTYSNLNRLGPLLLRLATHMGQGLQDLKTTVSNAYRQIVDLDEMHGPLHKRVVWTENSKRRFEFAFESYAGERLTLTLWELQVWTVFKVQALGTKLWCGGLDDLTEAQRPNVWEHDLGIGEDLSAMLHEDG</sequence>
<organism evidence="1 2">
    <name type="scientific">Zymoseptoria brevis</name>
    <dbReference type="NCBI Taxonomy" id="1047168"/>
    <lineage>
        <taxon>Eukaryota</taxon>
        <taxon>Fungi</taxon>
        <taxon>Dikarya</taxon>
        <taxon>Ascomycota</taxon>
        <taxon>Pezizomycotina</taxon>
        <taxon>Dothideomycetes</taxon>
        <taxon>Dothideomycetidae</taxon>
        <taxon>Mycosphaerellales</taxon>
        <taxon>Mycosphaerellaceae</taxon>
        <taxon>Zymoseptoria</taxon>
    </lineage>
</organism>
<evidence type="ECO:0000313" key="2">
    <source>
        <dbReference type="Proteomes" id="UP000033647"/>
    </source>
</evidence>
<name>A0A0F4GQC1_9PEZI</name>
<protein>
    <submittedName>
        <fullName evidence="1">Uncharacterized protein</fullName>
    </submittedName>
</protein>
<accession>A0A0F4GQC1</accession>